<evidence type="ECO:0000313" key="2">
    <source>
        <dbReference type="EMBL" id="RYP05507.1"/>
    </source>
</evidence>
<comment type="caution">
    <text evidence="2">The sequence shown here is derived from an EMBL/GenBank/DDBJ whole genome shotgun (WGS) entry which is preliminary data.</text>
</comment>
<dbReference type="STRING" id="155417.A0A4Q4TIP8"/>
<feature type="region of interest" description="Disordered" evidence="1">
    <location>
        <begin position="494"/>
        <end position="528"/>
    </location>
</feature>
<evidence type="ECO:0000256" key="1">
    <source>
        <dbReference type="SAM" id="MobiDB-lite"/>
    </source>
</evidence>
<sequence length="528" mass="60568">MDAHRAPIIQYGVENKTIPGNPKGWKLKDCGNIAHWNDSERYENGDTVRDTAEELVVDLVVEGLSVRYIKLHDACYNDKDSYRKAKRAKKVAGLSDAKMYALESPMGRDMENFLMAQRIHCGRAPEVPMHRPTPTNPLGSENRKSWYKMMRGDACRAFWVKTTRYQRDAMRTEALNPPEELLSLWTRIRSYFCKFTGLFHFLYGEYEVNKVEEAVCKWASLPPLPLPETSRHMVDDFIRDTKHLEMDLENATTLKEIEQRQQCVVHYGTWAMKGRHNPDRVWSTVDTLFERGASRKILENLPRVLMPTFTQYVLGLGSEVVRFLFSTLVPDEYQTCCDVFNALPDLQKMNRSEPTFATLVALGINSYTQRHTDQTDVDFGGNLCFPQLGMQVPYQRGDSVVFRGSEIEHFVADWTGYRIFLLYTNHQPVRSYAYRTIGRLPPKPKDPWNPERGQRSVQSSEANSALYSPCWMEPAEQEPEELYEADIHGAAYMGRWDPSEGSGSSSGTDFDRGRLVVALPPTEETLQA</sequence>
<dbReference type="EMBL" id="QJNU01000168">
    <property type="protein sequence ID" value="RYP05507.1"/>
    <property type="molecule type" value="Genomic_DNA"/>
</dbReference>
<dbReference type="Gene3D" id="3.60.130.30">
    <property type="match status" value="1"/>
</dbReference>
<evidence type="ECO:0000313" key="3">
    <source>
        <dbReference type="Proteomes" id="UP000293360"/>
    </source>
</evidence>
<gene>
    <name evidence="2" type="ORF">DL764_003767</name>
</gene>
<reference evidence="2 3" key="1">
    <citation type="submission" date="2018-06" db="EMBL/GenBank/DDBJ databases">
        <title>Complete Genomes of Monosporascus.</title>
        <authorList>
            <person name="Robinson A.J."/>
            <person name="Natvig D.O."/>
        </authorList>
    </citation>
    <scope>NUCLEOTIDE SEQUENCE [LARGE SCALE GENOMIC DNA]</scope>
    <source>
        <strain evidence="2 3">CBS 110550</strain>
    </source>
</reference>
<proteinExistence type="predicted"/>
<accession>A0A4Q4TIP8</accession>
<keyword evidence="3" id="KW-1185">Reference proteome</keyword>
<protein>
    <submittedName>
        <fullName evidence="2">Uncharacterized protein</fullName>
    </submittedName>
</protein>
<dbReference type="AlphaFoldDB" id="A0A4Q4TIP8"/>
<dbReference type="OrthoDB" id="4638065at2759"/>
<name>A0A4Q4TIP8_9PEZI</name>
<organism evidence="2 3">
    <name type="scientific">Monosporascus ibericus</name>
    <dbReference type="NCBI Taxonomy" id="155417"/>
    <lineage>
        <taxon>Eukaryota</taxon>
        <taxon>Fungi</taxon>
        <taxon>Dikarya</taxon>
        <taxon>Ascomycota</taxon>
        <taxon>Pezizomycotina</taxon>
        <taxon>Sordariomycetes</taxon>
        <taxon>Xylariomycetidae</taxon>
        <taxon>Xylariales</taxon>
        <taxon>Xylariales incertae sedis</taxon>
        <taxon>Monosporascus</taxon>
    </lineage>
</organism>
<feature type="region of interest" description="Disordered" evidence="1">
    <location>
        <begin position="440"/>
        <end position="461"/>
    </location>
</feature>
<dbReference type="Proteomes" id="UP000293360">
    <property type="component" value="Unassembled WGS sequence"/>
</dbReference>
<feature type="compositionally biased region" description="Basic and acidic residues" evidence="1">
    <location>
        <begin position="443"/>
        <end position="454"/>
    </location>
</feature>